<feature type="region of interest" description="Disordered" evidence="5">
    <location>
        <begin position="1"/>
        <end position="34"/>
    </location>
</feature>
<feature type="compositionally biased region" description="Basic and acidic residues" evidence="5">
    <location>
        <begin position="24"/>
        <end position="34"/>
    </location>
</feature>
<reference evidence="8" key="1">
    <citation type="submission" date="2016-03" db="EMBL/GenBank/DDBJ databases">
        <authorList>
            <person name="Guldener U."/>
        </authorList>
    </citation>
    <scope>NUCLEOTIDE SEQUENCE [LARGE SCALE GENOMIC DNA]</scope>
    <source>
        <strain evidence="8">04CH-RAC-A.6.1</strain>
    </source>
</reference>
<dbReference type="PANTHER" id="PTHR31162">
    <property type="entry name" value="MALIC ACID TRANSPORT PROTEIN-RELATED"/>
    <property type="match status" value="1"/>
</dbReference>
<evidence type="ECO:0000256" key="3">
    <source>
        <dbReference type="ARBA" id="ARBA00022989"/>
    </source>
</evidence>
<name>A0A1E1L886_9HELO</name>
<dbReference type="Pfam" id="PF03595">
    <property type="entry name" value="SLAC1"/>
    <property type="match status" value="1"/>
</dbReference>
<protein>
    <submittedName>
        <fullName evidence="7">Related to C4-dicarboxylate transport protein mae1</fullName>
    </submittedName>
</protein>
<feature type="compositionally biased region" description="Basic and acidic residues" evidence="5">
    <location>
        <begin position="496"/>
        <end position="526"/>
    </location>
</feature>
<evidence type="ECO:0000313" key="8">
    <source>
        <dbReference type="Proteomes" id="UP000178912"/>
    </source>
</evidence>
<evidence type="ECO:0000256" key="5">
    <source>
        <dbReference type="SAM" id="MobiDB-lite"/>
    </source>
</evidence>
<sequence>MSTSTPLPRRLNEDVPENGYRTPRSLEDAKSLEARGLRSLDDGSLFLRHFNREREGRRRVAYNGMDESADVDELSSGAKPSPQTSNGTDEEETVNGKKPGSGGMGKVGLRDRIACYTWTWFTMNMATGGIANVLDSIPYESEWLRIVGVILFLTNIVLFLMNCVLISLRFKFRPGSFKGSFTSPSESLFVPASVVSLGTILINLCQYGIPHIGVWFQTVMQVCFWAYVSLSVIASAGIYLIIWSTQSFPINQMTPVWIFPAYPLLLVAPFAANLITALPDAAAASRINSIAIAFGAVCLQGTGFLVSLMIYSAFIYRLMTQKLPRETTRPGMFVSVGPSGFTVAGLVLLGNSGMSKIMPNDHFGNDNAEFIIELISLLVGLWLWGLCLWFFLVSVGAHWQIVKPDPRQKHIIHFDMTWFSFIFPNTALVTATFAIANALHSRALRIFGTVLAGLLVLAWMYVFGRMIRAVWLRRILWPEQVDGAERISRRWLRNRNGKEKQNGKQNGDGKKGDGSKKLESGSGEDR</sequence>
<dbReference type="InterPro" id="IPR030185">
    <property type="entry name" value="Mae1"/>
</dbReference>
<organism evidence="7 8">
    <name type="scientific">Rhynchosporium agropyri</name>
    <dbReference type="NCBI Taxonomy" id="914238"/>
    <lineage>
        <taxon>Eukaryota</taxon>
        <taxon>Fungi</taxon>
        <taxon>Dikarya</taxon>
        <taxon>Ascomycota</taxon>
        <taxon>Pezizomycotina</taxon>
        <taxon>Leotiomycetes</taxon>
        <taxon>Helotiales</taxon>
        <taxon>Ploettnerulaceae</taxon>
        <taxon>Rhynchosporium</taxon>
    </lineage>
</organism>
<keyword evidence="3 6" id="KW-1133">Transmembrane helix</keyword>
<feature type="transmembrane region" description="Helical" evidence="6">
    <location>
        <begin position="113"/>
        <end position="134"/>
    </location>
</feature>
<feature type="transmembrane region" description="Helical" evidence="6">
    <location>
        <begin position="446"/>
        <end position="464"/>
    </location>
</feature>
<keyword evidence="4 6" id="KW-0472">Membrane</keyword>
<feature type="transmembrane region" description="Helical" evidence="6">
    <location>
        <begin position="146"/>
        <end position="168"/>
    </location>
</feature>
<keyword evidence="8" id="KW-1185">Reference proteome</keyword>
<feature type="transmembrane region" description="Helical" evidence="6">
    <location>
        <begin position="418"/>
        <end position="440"/>
    </location>
</feature>
<dbReference type="GO" id="GO:0015140">
    <property type="term" value="F:malate transmembrane transporter activity"/>
    <property type="evidence" value="ECO:0007669"/>
    <property type="project" value="InterPro"/>
</dbReference>
<dbReference type="InterPro" id="IPR004695">
    <property type="entry name" value="SLAC1/Mae1/Ssu1/TehA"/>
</dbReference>
<feature type="region of interest" description="Disordered" evidence="5">
    <location>
        <begin position="69"/>
        <end position="104"/>
    </location>
</feature>
<feature type="transmembrane region" description="Helical" evidence="6">
    <location>
        <begin position="331"/>
        <end position="350"/>
    </location>
</feature>
<dbReference type="OrthoDB" id="2901184at2759"/>
<accession>A0A1E1L886</accession>
<dbReference type="InterPro" id="IPR038665">
    <property type="entry name" value="Voltage-dep_anion_channel_sf"/>
</dbReference>
<dbReference type="EMBL" id="FJUX01000088">
    <property type="protein sequence ID" value="CZT06725.1"/>
    <property type="molecule type" value="Genomic_DNA"/>
</dbReference>
<evidence type="ECO:0000256" key="1">
    <source>
        <dbReference type="ARBA" id="ARBA00004141"/>
    </source>
</evidence>
<proteinExistence type="predicted"/>
<feature type="transmembrane region" description="Helical" evidence="6">
    <location>
        <begin position="290"/>
        <end position="319"/>
    </location>
</feature>
<feature type="transmembrane region" description="Helical" evidence="6">
    <location>
        <begin position="370"/>
        <end position="397"/>
    </location>
</feature>
<evidence type="ECO:0000256" key="4">
    <source>
        <dbReference type="ARBA" id="ARBA00023136"/>
    </source>
</evidence>
<dbReference type="GO" id="GO:0016020">
    <property type="term" value="C:membrane"/>
    <property type="evidence" value="ECO:0007669"/>
    <property type="project" value="UniProtKB-SubCell"/>
</dbReference>
<evidence type="ECO:0000256" key="6">
    <source>
        <dbReference type="SAM" id="Phobius"/>
    </source>
</evidence>
<evidence type="ECO:0000256" key="2">
    <source>
        <dbReference type="ARBA" id="ARBA00022692"/>
    </source>
</evidence>
<feature type="region of interest" description="Disordered" evidence="5">
    <location>
        <begin position="492"/>
        <end position="526"/>
    </location>
</feature>
<dbReference type="AlphaFoldDB" id="A0A1E1L886"/>
<comment type="subcellular location">
    <subcellularLocation>
        <location evidence="1">Membrane</location>
        <topology evidence="1">Multi-pass membrane protein</topology>
    </subcellularLocation>
</comment>
<dbReference type="Proteomes" id="UP000178912">
    <property type="component" value="Unassembled WGS sequence"/>
</dbReference>
<gene>
    <name evidence="7" type="ORF">RAG0_12391</name>
</gene>
<dbReference type="Gene3D" id="1.50.10.150">
    <property type="entry name" value="Voltage-dependent anion channel"/>
    <property type="match status" value="1"/>
</dbReference>
<feature type="transmembrane region" description="Helical" evidence="6">
    <location>
        <begin position="224"/>
        <end position="244"/>
    </location>
</feature>
<dbReference type="PANTHER" id="PTHR31162:SF3">
    <property type="entry name" value="TRANSPORTER_MALIC ACID TRANSPORT PROTEIN, PUTATIVE-RELATED"/>
    <property type="match status" value="1"/>
</dbReference>
<feature type="transmembrane region" description="Helical" evidence="6">
    <location>
        <begin position="256"/>
        <end position="278"/>
    </location>
</feature>
<feature type="transmembrane region" description="Helical" evidence="6">
    <location>
        <begin position="188"/>
        <end position="209"/>
    </location>
</feature>
<dbReference type="CDD" id="cd09317">
    <property type="entry name" value="TDT_Mae1_like"/>
    <property type="match status" value="1"/>
</dbReference>
<evidence type="ECO:0000313" key="7">
    <source>
        <dbReference type="EMBL" id="CZT06725.1"/>
    </source>
</evidence>
<keyword evidence="2 6" id="KW-0812">Transmembrane</keyword>